<keyword evidence="2" id="KW-1185">Reference proteome</keyword>
<organism evidence="1 2">
    <name type="scientific">Oryza meyeriana var. granulata</name>
    <dbReference type="NCBI Taxonomy" id="110450"/>
    <lineage>
        <taxon>Eukaryota</taxon>
        <taxon>Viridiplantae</taxon>
        <taxon>Streptophyta</taxon>
        <taxon>Embryophyta</taxon>
        <taxon>Tracheophyta</taxon>
        <taxon>Spermatophyta</taxon>
        <taxon>Magnoliopsida</taxon>
        <taxon>Liliopsida</taxon>
        <taxon>Poales</taxon>
        <taxon>Poaceae</taxon>
        <taxon>BOP clade</taxon>
        <taxon>Oryzoideae</taxon>
        <taxon>Oryzeae</taxon>
        <taxon>Oryzinae</taxon>
        <taxon>Oryza</taxon>
        <taxon>Oryza meyeriana</taxon>
    </lineage>
</organism>
<dbReference type="PANTHER" id="PTHR36020">
    <property type="entry name" value="TRANSMEMBRANE PROTEIN"/>
    <property type="match status" value="1"/>
</dbReference>
<dbReference type="Proteomes" id="UP000479710">
    <property type="component" value="Unassembled WGS sequence"/>
</dbReference>
<evidence type="ECO:0000313" key="2">
    <source>
        <dbReference type="Proteomes" id="UP000479710"/>
    </source>
</evidence>
<accession>A0A6G1BUU0</accession>
<name>A0A6G1BUU0_9ORYZ</name>
<dbReference type="EMBL" id="SPHZ02000011">
    <property type="protein sequence ID" value="KAF0891760.1"/>
    <property type="molecule type" value="Genomic_DNA"/>
</dbReference>
<evidence type="ECO:0000313" key="1">
    <source>
        <dbReference type="EMBL" id="KAF0891760.1"/>
    </source>
</evidence>
<dbReference type="AlphaFoldDB" id="A0A6G1BUU0"/>
<proteinExistence type="predicted"/>
<sequence>MATALLSYLQSLWPLSAILKEDDMRASARLLRGLPVPEETKQFVFALREPDSRGVIYILAAQNLSEQSASDADCLIRQVRPAAVVTQVAHTAADDVRVEEECLEGGGAGGVPASPFQVIKRCVTEKKSKDQYVKAAACQVLQEIFGVGFYGHLLAAKRAAEETGSCFLLLESPVQTY</sequence>
<dbReference type="OrthoDB" id="1908857at2759"/>
<dbReference type="PANTHER" id="PTHR36020:SF1">
    <property type="entry name" value="TRANSMEMBRANE PROTEIN"/>
    <property type="match status" value="1"/>
</dbReference>
<reference evidence="1 2" key="1">
    <citation type="submission" date="2019-11" db="EMBL/GenBank/DDBJ databases">
        <title>Whole genome sequence of Oryza granulata.</title>
        <authorList>
            <person name="Li W."/>
        </authorList>
    </citation>
    <scope>NUCLEOTIDE SEQUENCE [LARGE SCALE GENOMIC DNA]</scope>
    <source>
        <strain evidence="2">cv. Menghai</strain>
        <tissue evidence="1">Leaf</tissue>
    </source>
</reference>
<gene>
    <name evidence="1" type="ORF">E2562_010955</name>
</gene>
<protein>
    <submittedName>
        <fullName evidence="1">Uncharacterized protein</fullName>
    </submittedName>
</protein>
<comment type="caution">
    <text evidence="1">The sequence shown here is derived from an EMBL/GenBank/DDBJ whole genome shotgun (WGS) entry which is preliminary data.</text>
</comment>